<evidence type="ECO:0008006" key="3">
    <source>
        <dbReference type="Google" id="ProtNLM"/>
    </source>
</evidence>
<evidence type="ECO:0000313" key="2">
    <source>
        <dbReference type="Proteomes" id="UP000643279"/>
    </source>
</evidence>
<accession>A0ABQ2AWS9</accession>
<gene>
    <name evidence="1" type="ORF">GCM10007170_37590</name>
</gene>
<dbReference type="RefSeq" id="WP_188573061.1">
    <property type="nucleotide sequence ID" value="NZ_BMFW01000026.1"/>
</dbReference>
<reference evidence="2" key="1">
    <citation type="journal article" date="2019" name="Int. J. Syst. Evol. Microbiol.">
        <title>The Global Catalogue of Microorganisms (GCM) 10K type strain sequencing project: providing services to taxonomists for standard genome sequencing and annotation.</title>
        <authorList>
            <consortium name="The Broad Institute Genomics Platform"/>
            <consortium name="The Broad Institute Genome Sequencing Center for Infectious Disease"/>
            <person name="Wu L."/>
            <person name="Ma J."/>
        </authorList>
    </citation>
    <scope>NUCLEOTIDE SEQUENCE [LARGE SCALE GENOMIC DNA]</scope>
    <source>
        <strain evidence="2">CGMCC 1.12778</strain>
    </source>
</reference>
<keyword evidence="2" id="KW-1185">Reference proteome</keyword>
<sequence>MTQIKRRAPDPEWVQMYRQGIPTPKIAAGAGVAETTVRYHLAIAANQDPKLRAEHKAALPPAPPQATAAGRRNLEDVLAFYAVEGRLPVHRRSQRESALAGWLAWRRQEADNGSLSPVYADALDAIPGWRTYPTKRDADAARWKQRLGQVDAYLKAGNEWPRHNKTDDREERTLGVWLHTQRIFYRTLRRPSNHYDPGSSAGCRRGAS</sequence>
<dbReference type="EMBL" id="BMFW01000026">
    <property type="protein sequence ID" value="GGI00441.1"/>
    <property type="molecule type" value="Genomic_DNA"/>
</dbReference>
<dbReference type="Proteomes" id="UP000643279">
    <property type="component" value="Unassembled WGS sequence"/>
</dbReference>
<protein>
    <recommendedName>
        <fullName evidence="3">Helicase associated domain-containing protein</fullName>
    </recommendedName>
</protein>
<evidence type="ECO:0000313" key="1">
    <source>
        <dbReference type="EMBL" id="GGI00441.1"/>
    </source>
</evidence>
<name>A0ABQ2AWS9_9MICC</name>
<proteinExistence type="predicted"/>
<comment type="caution">
    <text evidence="1">The sequence shown here is derived from an EMBL/GenBank/DDBJ whole genome shotgun (WGS) entry which is preliminary data.</text>
</comment>
<organism evidence="1 2">
    <name type="scientific">Arthrobacter liuii</name>
    <dbReference type="NCBI Taxonomy" id="1476996"/>
    <lineage>
        <taxon>Bacteria</taxon>
        <taxon>Bacillati</taxon>
        <taxon>Actinomycetota</taxon>
        <taxon>Actinomycetes</taxon>
        <taxon>Micrococcales</taxon>
        <taxon>Micrococcaceae</taxon>
        <taxon>Arthrobacter</taxon>
    </lineage>
</organism>